<dbReference type="RefSeq" id="WP_034968998.1">
    <property type="nucleotide sequence ID" value="NZ_CP012542.1"/>
</dbReference>
<dbReference type="Pfam" id="PF05016">
    <property type="entry name" value="ParE_toxin"/>
    <property type="match status" value="1"/>
</dbReference>
<evidence type="ECO:0000256" key="1">
    <source>
        <dbReference type="ARBA" id="ARBA00022649"/>
    </source>
</evidence>
<organism evidence="2 3">
    <name type="scientific">Campylobacter mucosalis CCUG 21559</name>
    <dbReference type="NCBI Taxonomy" id="1032067"/>
    <lineage>
        <taxon>Bacteria</taxon>
        <taxon>Pseudomonadati</taxon>
        <taxon>Campylobacterota</taxon>
        <taxon>Epsilonproteobacteria</taxon>
        <taxon>Campylobacterales</taxon>
        <taxon>Campylobacteraceae</taxon>
        <taxon>Campylobacter</taxon>
    </lineage>
</organism>
<keyword evidence="1" id="KW-1277">Toxin-antitoxin system</keyword>
<accession>A0A6G5QE89</accession>
<name>A0A6G5QE89_9BACT</name>
<dbReference type="Gene3D" id="3.30.2310.20">
    <property type="entry name" value="RelE-like"/>
    <property type="match status" value="1"/>
</dbReference>
<evidence type="ECO:0000313" key="3">
    <source>
        <dbReference type="Proteomes" id="UP000503264"/>
    </source>
</evidence>
<dbReference type="EMBL" id="CP012542">
    <property type="protein sequence ID" value="QCD44023.1"/>
    <property type="molecule type" value="Genomic_DNA"/>
</dbReference>
<dbReference type="InterPro" id="IPR007712">
    <property type="entry name" value="RelE/ParE_toxin"/>
</dbReference>
<reference evidence="2 3" key="1">
    <citation type="submission" date="2016-07" db="EMBL/GenBank/DDBJ databases">
        <title>Comparative genomics of the Campylobacter concisus group.</title>
        <authorList>
            <person name="Miller W.G."/>
            <person name="Yee E."/>
            <person name="Chapman M.H."/>
            <person name="Huynh S."/>
            <person name="Bono J.L."/>
            <person name="On S.L.W."/>
            <person name="StLeger J."/>
            <person name="Foster G."/>
            <person name="Parker C.T."/>
        </authorList>
    </citation>
    <scope>NUCLEOTIDE SEQUENCE [LARGE SCALE GENOMIC DNA]</scope>
    <source>
        <strain evidence="2 3">CCUG 21559</strain>
    </source>
</reference>
<dbReference type="InterPro" id="IPR035093">
    <property type="entry name" value="RelE/ParE_toxin_dom_sf"/>
</dbReference>
<evidence type="ECO:0000313" key="2">
    <source>
        <dbReference type="EMBL" id="QCD44023.1"/>
    </source>
</evidence>
<sequence>MVIIYKDDFIEALARIREFIALDSVSRADNFTKELRSKIEQIPFMPYRFRKNAILNDKNIRDLIFKGYVVSYKIDEKNQVIKILSIFKYNMPKF</sequence>
<keyword evidence="3" id="KW-1185">Reference proteome</keyword>
<protein>
    <submittedName>
        <fullName evidence="2">Putative toxin-antitoxin system, toxin component, RelE/ParE family</fullName>
    </submittedName>
</protein>
<dbReference type="AlphaFoldDB" id="A0A6G5QE89"/>
<gene>
    <name evidence="2" type="ORF">CMUC_0205</name>
</gene>
<dbReference type="Proteomes" id="UP000503264">
    <property type="component" value="Chromosome"/>
</dbReference>
<proteinExistence type="predicted"/>